<feature type="domain" description="Prophage endopeptidase tail N-terminal" evidence="2">
    <location>
        <begin position="7"/>
        <end position="86"/>
    </location>
</feature>
<evidence type="ECO:0000259" key="2">
    <source>
        <dbReference type="Pfam" id="PF18994"/>
    </source>
</evidence>
<protein>
    <submittedName>
        <fullName evidence="3">Minor structural protein</fullName>
    </submittedName>
</protein>
<dbReference type="RefSeq" id="WP_057906687.1">
    <property type="nucleotide sequence ID" value="NZ_AYYZ01000025.1"/>
</dbReference>
<dbReference type="InterPro" id="IPR010572">
    <property type="entry name" value="Tail_dom"/>
</dbReference>
<dbReference type="InterPro" id="IPR044051">
    <property type="entry name" value="Prophage_tail_N"/>
</dbReference>
<feature type="domain" description="Tail spike" evidence="1">
    <location>
        <begin position="89"/>
        <end position="332"/>
    </location>
</feature>
<accession>A0A0R1ZBP8</accession>
<dbReference type="Proteomes" id="UP000051291">
    <property type="component" value="Unassembled WGS sequence"/>
</dbReference>
<keyword evidence="4" id="KW-1185">Reference proteome</keyword>
<dbReference type="Gene3D" id="3.55.50.40">
    <property type="match status" value="1"/>
</dbReference>
<comment type="caution">
    <text evidence="3">The sequence shown here is derived from an EMBL/GenBank/DDBJ whole genome shotgun (WGS) entry which is preliminary data.</text>
</comment>
<organism evidence="3 4">
    <name type="scientific">Ligilactobacillus araffinosus DSM 20653</name>
    <dbReference type="NCBI Taxonomy" id="1423820"/>
    <lineage>
        <taxon>Bacteria</taxon>
        <taxon>Bacillati</taxon>
        <taxon>Bacillota</taxon>
        <taxon>Bacilli</taxon>
        <taxon>Lactobacillales</taxon>
        <taxon>Lactobacillaceae</taxon>
        <taxon>Ligilactobacillus</taxon>
    </lineage>
</organism>
<evidence type="ECO:0000313" key="4">
    <source>
        <dbReference type="Proteomes" id="UP000051291"/>
    </source>
</evidence>
<reference evidence="3 4" key="1">
    <citation type="journal article" date="2015" name="Genome Announc.">
        <title>Expanding the biotechnology potential of lactobacilli through comparative genomics of 213 strains and associated genera.</title>
        <authorList>
            <person name="Sun Z."/>
            <person name="Harris H.M."/>
            <person name="McCann A."/>
            <person name="Guo C."/>
            <person name="Argimon S."/>
            <person name="Zhang W."/>
            <person name="Yang X."/>
            <person name="Jeffery I.B."/>
            <person name="Cooney J.C."/>
            <person name="Kagawa T.F."/>
            <person name="Liu W."/>
            <person name="Song Y."/>
            <person name="Salvetti E."/>
            <person name="Wrobel A."/>
            <person name="Rasinkangas P."/>
            <person name="Parkhill J."/>
            <person name="Rea M.C."/>
            <person name="O'Sullivan O."/>
            <person name="Ritari J."/>
            <person name="Douillard F.P."/>
            <person name="Paul Ross R."/>
            <person name="Yang R."/>
            <person name="Briner A.E."/>
            <person name="Felis G.E."/>
            <person name="de Vos W.M."/>
            <person name="Barrangou R."/>
            <person name="Klaenhammer T.R."/>
            <person name="Caufield P.W."/>
            <person name="Cui Y."/>
            <person name="Zhang H."/>
            <person name="O'Toole P.W."/>
        </authorList>
    </citation>
    <scope>NUCLEOTIDE SEQUENCE [LARGE SCALE GENOMIC DNA]</scope>
    <source>
        <strain evidence="3 4">DSM 20653</strain>
    </source>
</reference>
<evidence type="ECO:0000259" key="1">
    <source>
        <dbReference type="Pfam" id="PF06605"/>
    </source>
</evidence>
<dbReference type="Pfam" id="PF06605">
    <property type="entry name" value="Prophage_tail"/>
    <property type="match status" value="1"/>
</dbReference>
<dbReference type="Pfam" id="PF18994">
    <property type="entry name" value="Prophage_tailD1"/>
    <property type="match status" value="1"/>
</dbReference>
<dbReference type="PATRIC" id="fig|1423820.4.peg.774"/>
<dbReference type="Gene3D" id="6.20.110.10">
    <property type="match status" value="1"/>
</dbReference>
<dbReference type="AlphaFoldDB" id="A0A0R1ZBP8"/>
<dbReference type="EMBL" id="AYYZ01000025">
    <property type="protein sequence ID" value="KRM52336.1"/>
    <property type="molecule type" value="Genomic_DNA"/>
</dbReference>
<name>A0A0R1ZBP8_9LACO</name>
<sequence>MKDKIIVKNKDYAEPLNSVLIDSFQVTKTVNQSWQLQFNAYDDKSVAFSLLQAQNSILWRGQEFIIKQIQPTYANSLNTTQVTATHIGYEVQRVFQHNVNTGTKTYSVNDVLSFYLNGNSFGYTWEVRGSFDNQQIENLGNANGQDMLSKITSTWSNAIITFDNKKIIVYSSDDYYQDKGNVITYLGNTNQVQLTYDSTNLVNKLYCISDNSGDENSKPAFNPFYVTNDESINKYGVYEGQPVSDNRFNNADAMRQYAQSQLQPEPSLSIQVQFNANNEDIDTGEIRTLIIPELNLTTKVTVTQVTLYPLSDTQQSQAQLDNTAKTILNYNNSLQNALSGHVDTTTNINTTISSAIASNQDEINKINSALKQQTQTVTTDNGTITYTLNTGVVYVYCNFKDLVANETTFNVPSGFVPANTINGSLVINENGTNYIINYTISDTFDIKSIYSLQNEVVTELNNPATGNFSYLI</sequence>
<proteinExistence type="predicted"/>
<evidence type="ECO:0000313" key="3">
    <source>
        <dbReference type="EMBL" id="KRM52336.1"/>
    </source>
</evidence>
<gene>
    <name evidence="3" type="ORF">FC64_GL000762</name>
</gene>
<dbReference type="STRING" id="1423820.FC64_GL000762"/>